<dbReference type="Proteomes" id="UP001148737">
    <property type="component" value="Unassembled WGS sequence"/>
</dbReference>
<sequence length="480" mass="53264">MPKPHYNHTIFILTGPSFSKYAFSKLCFALSALETATAHLVHRDAPYKKGQHTLNLLDGTVCPSYNEKQWTGTVDVSDEHRLFFWAFESRHDPANDPVIVFLGGGPGQSGLGYAIQEGGSCRLSKSTGNDPIPNPWAWNNNATVVYLDQPATVGFSSSTTGRNIFFRDIFPQKAHLPVNIAGRSYGAHYAAAYARYIVDARRDNSTEAFTGDLASLVLLNPILDWGAIIGSTYEFYCVNKITEGIFSREECEAMLAPSAKLEKMALRCESTLLPADCKDMYKYGDENVLSYIFSHKDLNQYYIGNLCEGASTCNDRDSGNKTEYFNRASVKKALGVPASREWIEFNQDIESACSNSSTMYISRKADLAAALDGYQTLHDGNPLANTRILVISGNNGGLFTTEASDLTLQRTIWTRMVDYRSTKWHSFTKADLAVDGEFKATRDGRLALVAMDNTGHSPAKDQPEGTYRVLQRWLEDGFHS</sequence>
<reference evidence="1" key="1">
    <citation type="submission" date="2022-07" db="EMBL/GenBank/DDBJ databases">
        <title>Genome Sequence of Lecanicillium saksenae.</title>
        <authorList>
            <person name="Buettner E."/>
        </authorList>
    </citation>
    <scope>NUCLEOTIDE SEQUENCE</scope>
    <source>
        <strain evidence="1">VT-O1</strain>
    </source>
</reference>
<proteinExistence type="predicted"/>
<protein>
    <submittedName>
        <fullName evidence="1">Uncharacterized protein</fullName>
    </submittedName>
</protein>
<name>A0ACC1QIG3_9HYPO</name>
<dbReference type="EMBL" id="JANAKD010001818">
    <property type="protein sequence ID" value="KAJ3476292.1"/>
    <property type="molecule type" value="Genomic_DNA"/>
</dbReference>
<evidence type="ECO:0000313" key="1">
    <source>
        <dbReference type="EMBL" id="KAJ3476292.1"/>
    </source>
</evidence>
<accession>A0ACC1QIG3</accession>
<gene>
    <name evidence="1" type="ORF">NLG97_g9174</name>
</gene>
<keyword evidence="2" id="KW-1185">Reference proteome</keyword>
<comment type="caution">
    <text evidence="1">The sequence shown here is derived from an EMBL/GenBank/DDBJ whole genome shotgun (WGS) entry which is preliminary data.</text>
</comment>
<evidence type="ECO:0000313" key="2">
    <source>
        <dbReference type="Proteomes" id="UP001148737"/>
    </source>
</evidence>
<organism evidence="1 2">
    <name type="scientific">Lecanicillium saksenae</name>
    <dbReference type="NCBI Taxonomy" id="468837"/>
    <lineage>
        <taxon>Eukaryota</taxon>
        <taxon>Fungi</taxon>
        <taxon>Dikarya</taxon>
        <taxon>Ascomycota</taxon>
        <taxon>Pezizomycotina</taxon>
        <taxon>Sordariomycetes</taxon>
        <taxon>Hypocreomycetidae</taxon>
        <taxon>Hypocreales</taxon>
        <taxon>Cordycipitaceae</taxon>
        <taxon>Lecanicillium</taxon>
    </lineage>
</organism>